<evidence type="ECO:0000259" key="3">
    <source>
        <dbReference type="PROSITE" id="PS50103"/>
    </source>
</evidence>
<proteinExistence type="predicted"/>
<dbReference type="EMBL" id="CM004481">
    <property type="protein sequence ID" value="OCT65940.1"/>
    <property type="molecule type" value="Genomic_DNA"/>
</dbReference>
<evidence type="ECO:0000313" key="4">
    <source>
        <dbReference type="EMBL" id="OCT65940.1"/>
    </source>
</evidence>
<evidence type="ECO:0000256" key="2">
    <source>
        <dbReference type="SAM" id="MobiDB-lite"/>
    </source>
</evidence>
<organism evidence="4 5">
    <name type="scientific">Xenopus laevis</name>
    <name type="common">African clawed frog</name>
    <dbReference type="NCBI Taxonomy" id="8355"/>
    <lineage>
        <taxon>Eukaryota</taxon>
        <taxon>Metazoa</taxon>
        <taxon>Chordata</taxon>
        <taxon>Craniata</taxon>
        <taxon>Vertebrata</taxon>
        <taxon>Euteleostomi</taxon>
        <taxon>Amphibia</taxon>
        <taxon>Batrachia</taxon>
        <taxon>Anura</taxon>
        <taxon>Pipoidea</taxon>
        <taxon>Pipidae</taxon>
        <taxon>Xenopodinae</taxon>
        <taxon>Xenopus</taxon>
        <taxon>Xenopus</taxon>
    </lineage>
</organism>
<feature type="compositionally biased region" description="Basic residues" evidence="2">
    <location>
        <begin position="64"/>
        <end position="86"/>
    </location>
</feature>
<evidence type="ECO:0000256" key="1">
    <source>
        <dbReference type="PROSITE-ProRule" id="PRU00723"/>
    </source>
</evidence>
<feature type="non-terminal residue" evidence="4">
    <location>
        <position position="369"/>
    </location>
</feature>
<feature type="compositionally biased region" description="Low complexity" evidence="2">
    <location>
        <begin position="39"/>
        <end position="51"/>
    </location>
</feature>
<dbReference type="OMA" id="AGHEEIQ"/>
<dbReference type="PROSITE" id="PS50103">
    <property type="entry name" value="ZF_C3H1"/>
    <property type="match status" value="1"/>
</dbReference>
<reference evidence="5" key="1">
    <citation type="journal article" date="2016" name="Nature">
        <title>Genome evolution in the allotetraploid frog Xenopus laevis.</title>
        <authorList>
            <person name="Session A.M."/>
            <person name="Uno Y."/>
            <person name="Kwon T."/>
            <person name="Chapman J.A."/>
            <person name="Toyoda A."/>
            <person name="Takahashi S."/>
            <person name="Fukui A."/>
            <person name="Hikosaka A."/>
            <person name="Suzuki A."/>
            <person name="Kondo M."/>
            <person name="van Heeringen S.J."/>
            <person name="Quigley I."/>
            <person name="Heinz S."/>
            <person name="Ogino H."/>
            <person name="Ochi H."/>
            <person name="Hellsten U."/>
            <person name="Lyons J.B."/>
            <person name="Simakov O."/>
            <person name="Putnam N."/>
            <person name="Stites J."/>
            <person name="Kuroki Y."/>
            <person name="Tanaka T."/>
            <person name="Michiue T."/>
            <person name="Watanabe M."/>
            <person name="Bogdanovic O."/>
            <person name="Lister R."/>
            <person name="Georgiou G."/>
            <person name="Paranjpe S.S."/>
            <person name="van Kruijsbergen I."/>
            <person name="Shu S."/>
            <person name="Carlson J."/>
            <person name="Kinoshita T."/>
            <person name="Ohta Y."/>
            <person name="Mawaribuchi S."/>
            <person name="Jenkins J."/>
            <person name="Grimwood J."/>
            <person name="Schmutz J."/>
            <person name="Mitros T."/>
            <person name="Mozaffari S.V."/>
            <person name="Suzuki Y."/>
            <person name="Haramoto Y."/>
            <person name="Yamamoto T.S."/>
            <person name="Takagi C."/>
            <person name="Heald R."/>
            <person name="Miller K."/>
            <person name="Haudenschild C."/>
            <person name="Kitzman J."/>
            <person name="Nakayama T."/>
            <person name="Izutsu Y."/>
            <person name="Robert J."/>
            <person name="Fortriede J."/>
            <person name="Burns K."/>
            <person name="Lotay V."/>
            <person name="Karimi K."/>
            <person name="Yasuoka Y."/>
            <person name="Dichmann D.S."/>
            <person name="Flajnik M.F."/>
            <person name="Houston D.W."/>
            <person name="Shendure J."/>
            <person name="DuPasquier L."/>
            <person name="Vize P.D."/>
            <person name="Zorn A.M."/>
            <person name="Ito M."/>
            <person name="Marcotte E.M."/>
            <person name="Wallingford J.B."/>
            <person name="Ito Y."/>
            <person name="Asashima M."/>
            <person name="Ueno N."/>
            <person name="Matsuda Y."/>
            <person name="Veenstra G.J."/>
            <person name="Fujiyama A."/>
            <person name="Harland R.M."/>
            <person name="Taira M."/>
            <person name="Rokhsar D.S."/>
        </authorList>
    </citation>
    <scope>NUCLEOTIDE SEQUENCE [LARGE SCALE GENOMIC DNA]</scope>
    <source>
        <strain evidence="5">J</strain>
    </source>
</reference>
<dbReference type="AlphaFoldDB" id="A0A974C4S2"/>
<evidence type="ECO:0000313" key="5">
    <source>
        <dbReference type="Proteomes" id="UP000694892"/>
    </source>
</evidence>
<dbReference type="Proteomes" id="UP000694892">
    <property type="component" value="Chromosome 8S"/>
</dbReference>
<keyword evidence="1" id="KW-0862">Zinc</keyword>
<dbReference type="PANTHER" id="PTHR35558:SF1">
    <property type="entry name" value="ENDONUCLEASE_EXONUCLEASE_PHOSPHATASE DOMAIN-CONTAINING PROTEIN"/>
    <property type="match status" value="1"/>
</dbReference>
<gene>
    <name evidence="4" type="ORF">XELAEV_18042193mg</name>
</gene>
<dbReference type="InterPro" id="IPR000571">
    <property type="entry name" value="Znf_CCCH"/>
</dbReference>
<feature type="compositionally biased region" description="Low complexity" evidence="2">
    <location>
        <begin position="20"/>
        <end position="32"/>
    </location>
</feature>
<feature type="domain" description="C3H1-type" evidence="3">
    <location>
        <begin position="318"/>
        <end position="345"/>
    </location>
</feature>
<feature type="zinc finger region" description="C3H1-type" evidence="1">
    <location>
        <begin position="318"/>
        <end position="345"/>
    </location>
</feature>
<dbReference type="PANTHER" id="PTHR35558">
    <property type="entry name" value="SGNH_HYDRO DOMAIN-CONTAINING PROTEIN"/>
    <property type="match status" value="1"/>
</dbReference>
<sequence length="369" mass="40350">MWAEAGHEEIQTLLQQCQLASSSTTAVTSLPSAEPPGSPAEEAASSSGAASDVAIQRTPASRGPGKRRIVAAKRNTRGKQAAKKRTQMTSAVSAKKRIVADPPQTGVWPSASPPPSREESQPIQVIGNYSANDVIKSFLALLTPGAASTHISTGAVSSQVAETAFRDSILCDATPLGLHLPQAIKEKITKGEYIDMLSLLPSSKYFLSKQVKQSDPEMDRRRPVARTFTNWLQAFCIYSNVLCEKHPQLGPGLFKHIDIILEAYKAYGGISWFLYDDRFRQKMSIQKSISWGSKDIDLWMGMLIPKQPSVPLPGNKTPVKYNACWAFNESTCHFQASCRYKHECAHCAGNHPAFRCIKRFVTKPSGGDS</sequence>
<accession>A0A974C4S2</accession>
<protein>
    <recommendedName>
        <fullName evidence="3">C3H1-type domain-containing protein</fullName>
    </recommendedName>
</protein>
<name>A0A974C4S2_XENLA</name>
<keyword evidence="1" id="KW-0479">Metal-binding</keyword>
<dbReference type="GO" id="GO:0008270">
    <property type="term" value="F:zinc ion binding"/>
    <property type="evidence" value="ECO:0007669"/>
    <property type="project" value="UniProtKB-KW"/>
</dbReference>
<keyword evidence="1" id="KW-0863">Zinc-finger</keyword>
<feature type="region of interest" description="Disordered" evidence="2">
    <location>
        <begin position="20"/>
        <end position="121"/>
    </location>
</feature>